<proteinExistence type="predicted"/>
<organism evidence="2 4">
    <name type="scientific">Didymodactylos carnosus</name>
    <dbReference type="NCBI Taxonomy" id="1234261"/>
    <lineage>
        <taxon>Eukaryota</taxon>
        <taxon>Metazoa</taxon>
        <taxon>Spiralia</taxon>
        <taxon>Gnathifera</taxon>
        <taxon>Rotifera</taxon>
        <taxon>Eurotatoria</taxon>
        <taxon>Bdelloidea</taxon>
        <taxon>Philodinida</taxon>
        <taxon>Philodinidae</taxon>
        <taxon>Didymodactylos</taxon>
    </lineage>
</organism>
<feature type="non-terminal residue" evidence="2">
    <location>
        <position position="1"/>
    </location>
</feature>
<dbReference type="EMBL" id="CAJNOQ010040253">
    <property type="protein sequence ID" value="CAF1619456.1"/>
    <property type="molecule type" value="Genomic_DNA"/>
</dbReference>
<evidence type="ECO:0000313" key="3">
    <source>
        <dbReference type="EMBL" id="CAF4508411.1"/>
    </source>
</evidence>
<dbReference type="Proteomes" id="UP000663829">
    <property type="component" value="Unassembled WGS sequence"/>
</dbReference>
<keyword evidence="4" id="KW-1185">Reference proteome</keyword>
<sequence length="307" mass="34900">SSRKSLTANEKRAVPTSPLPIELQVVEIAVSIYANVLMPQQFFLFDYNNVSHNTPIELADQLKILLSPFLMFYRSTTFMQYRAHVLTSQKLPPDTFHTDEGIIYIQSNNQYSELAYIEHVNDRVPQQRTVEQSTMSSITITRQLQSTHARLSAFLPPNSSSTPRRSSVSSVVVSPIPHVKVLSKHNQHVHRPLFSDLNVHDRALTDSENLLNKFLNTDRTSNASQSTPNDQDHHHRMNTNIFHNNHTDSPLRRSMLDEKPYFVTEVQASGLKHTNPVAAPQNSATNPNDVRSFGRSFDETDVLGERF</sequence>
<dbReference type="EMBL" id="CAJOBC010107345">
    <property type="protein sequence ID" value="CAF4508411.1"/>
    <property type="molecule type" value="Genomic_DNA"/>
</dbReference>
<feature type="non-terminal residue" evidence="2">
    <location>
        <position position="307"/>
    </location>
</feature>
<feature type="region of interest" description="Disordered" evidence="1">
    <location>
        <begin position="216"/>
        <end position="236"/>
    </location>
</feature>
<evidence type="ECO:0000256" key="1">
    <source>
        <dbReference type="SAM" id="MobiDB-lite"/>
    </source>
</evidence>
<reference evidence="2" key="1">
    <citation type="submission" date="2021-02" db="EMBL/GenBank/DDBJ databases">
        <authorList>
            <person name="Nowell W R."/>
        </authorList>
    </citation>
    <scope>NUCLEOTIDE SEQUENCE</scope>
</reference>
<feature type="compositionally biased region" description="Polar residues" evidence="1">
    <location>
        <begin position="216"/>
        <end position="229"/>
    </location>
</feature>
<name>A0A816C9J6_9BILA</name>
<dbReference type="Proteomes" id="UP000681722">
    <property type="component" value="Unassembled WGS sequence"/>
</dbReference>
<accession>A0A816C9J6</accession>
<dbReference type="AlphaFoldDB" id="A0A816C9J6"/>
<protein>
    <submittedName>
        <fullName evidence="2">Uncharacterized protein</fullName>
    </submittedName>
</protein>
<feature type="region of interest" description="Disordered" evidence="1">
    <location>
        <begin position="273"/>
        <end position="295"/>
    </location>
</feature>
<feature type="compositionally biased region" description="Polar residues" evidence="1">
    <location>
        <begin position="280"/>
        <end position="289"/>
    </location>
</feature>
<evidence type="ECO:0000313" key="4">
    <source>
        <dbReference type="Proteomes" id="UP000663829"/>
    </source>
</evidence>
<comment type="caution">
    <text evidence="2">The sequence shown here is derived from an EMBL/GenBank/DDBJ whole genome shotgun (WGS) entry which is preliminary data.</text>
</comment>
<evidence type="ECO:0000313" key="2">
    <source>
        <dbReference type="EMBL" id="CAF1619456.1"/>
    </source>
</evidence>
<gene>
    <name evidence="2" type="ORF">GPM918_LOCUS43642</name>
    <name evidence="3" type="ORF">SRO942_LOCUS45188</name>
</gene>